<name>A0A642UVJ9_DIURU</name>
<gene>
    <name evidence="1" type="ORF">DIURU_001628</name>
</gene>
<dbReference type="AlphaFoldDB" id="A0A642UVJ9"/>
<dbReference type="GeneID" id="54780281"/>
<organism evidence="1 2">
    <name type="scientific">Diutina rugosa</name>
    <name type="common">Yeast</name>
    <name type="synonym">Candida rugosa</name>
    <dbReference type="NCBI Taxonomy" id="5481"/>
    <lineage>
        <taxon>Eukaryota</taxon>
        <taxon>Fungi</taxon>
        <taxon>Dikarya</taxon>
        <taxon>Ascomycota</taxon>
        <taxon>Saccharomycotina</taxon>
        <taxon>Pichiomycetes</taxon>
        <taxon>Debaryomycetaceae</taxon>
        <taxon>Diutina</taxon>
    </lineage>
</organism>
<accession>A0A642UVJ9</accession>
<dbReference type="EMBL" id="SWFT01000050">
    <property type="protein sequence ID" value="KAA8905200.1"/>
    <property type="molecule type" value="Genomic_DNA"/>
</dbReference>
<dbReference type="OMA" id="IPTIAYR"/>
<proteinExistence type="predicted"/>
<dbReference type="OrthoDB" id="10008801at2759"/>
<dbReference type="VEuPathDB" id="FungiDB:DIURU_001628"/>
<dbReference type="RefSeq" id="XP_034013586.1">
    <property type="nucleotide sequence ID" value="XM_034154192.1"/>
</dbReference>
<keyword evidence="2" id="KW-1185">Reference proteome</keyword>
<protein>
    <submittedName>
        <fullName evidence="1">Uncharacterized protein</fullName>
    </submittedName>
</protein>
<comment type="caution">
    <text evidence="1">The sequence shown here is derived from an EMBL/GenBank/DDBJ whole genome shotgun (WGS) entry which is preliminary data.</text>
</comment>
<evidence type="ECO:0000313" key="1">
    <source>
        <dbReference type="EMBL" id="KAA8905200.1"/>
    </source>
</evidence>
<evidence type="ECO:0000313" key="2">
    <source>
        <dbReference type="Proteomes" id="UP000449547"/>
    </source>
</evidence>
<reference evidence="1 2" key="1">
    <citation type="submission" date="2019-07" db="EMBL/GenBank/DDBJ databases">
        <title>Genome assembly of two rare yeast pathogens: Diutina rugosa and Trichomonascus ciferrii.</title>
        <authorList>
            <person name="Mixao V."/>
            <person name="Saus E."/>
            <person name="Hansen A."/>
            <person name="Lass-Flor C."/>
            <person name="Gabaldon T."/>
        </authorList>
    </citation>
    <scope>NUCLEOTIDE SEQUENCE [LARGE SCALE GENOMIC DNA]</scope>
    <source>
        <strain evidence="1 2">CBS 613</strain>
    </source>
</reference>
<sequence>MFKLAFRRIPTIAYRAPLVQNVHATPVRTFFGGSKDAANNETVEKFATALQENPRLGELLTGFSTMLADKGIPVGKPPSMIQMMSILKDKDIRDHLVELQEELVRADIKITQADLSALTDMFTKQMQGKQ</sequence>
<dbReference type="Proteomes" id="UP000449547">
    <property type="component" value="Unassembled WGS sequence"/>
</dbReference>